<reference evidence="2 3" key="1">
    <citation type="submission" date="2016-10" db="EMBL/GenBank/DDBJ databases">
        <authorList>
            <person name="Varghese N."/>
            <person name="Submissions S."/>
        </authorList>
    </citation>
    <scope>NUCLEOTIDE SEQUENCE [LARGE SCALE GENOMIC DNA]</scope>
    <source>
        <strain evidence="3">DSM 19823 / KCTC 23066 / CCTCC M 208030 / D25</strain>
    </source>
</reference>
<evidence type="ECO:0000313" key="3">
    <source>
        <dbReference type="Proteomes" id="UP000183496"/>
    </source>
</evidence>
<evidence type="ECO:0000313" key="2">
    <source>
        <dbReference type="EMBL" id="SEP88615.1"/>
    </source>
</evidence>
<gene>
    <name evidence="2" type="ORF">SAMN04488089_1017</name>
</gene>
<sequence>MKIKKVLSLFAITAFLLTSCSSDDNEIIRPEQKDQVEVSKESPVLGDYSFNHAGNPIPFHFEKTTITMKMSGMAGSGQDDEIFNVITTYKNAEGVLKTVAKNKDNNEYKAFFFRDIKDDKSTFLLNTDLSASSEIEAIKAAYPAKDIIVDHGAGQFGWLPMTQGTIVEPILLPVNGKYSFSATTPQGTFSYYYNFSNDVINFSGDYDMTVLAHNKNTNKILLVGKDEKVKDFYYVIQLKNIVDNKVDVARLTYKATSEGLTPKQQAEKEFASQEEIKANFTTYTKDEGTNNTAFANLKGSYVTEKMGPTKIGYYTFRMGEDKDAFLFVADMAGSGEFKESASFNLERVFADEKSGQLIYKVISAKGYYEGREGQYLTFYVKDIATDGSKATFAIATKQVKDDKGNLLDSNSILKSKGDVVGKTLEEAKSIKAPEENKVFVPKDGMSKYAHLWIPTTRE</sequence>
<feature type="signal peptide" evidence="1">
    <location>
        <begin position="1"/>
        <end position="23"/>
    </location>
</feature>
<comment type="caution">
    <text evidence="2">The sequence shown here is derived from an EMBL/GenBank/DDBJ whole genome shotgun (WGS) entry which is preliminary data.</text>
</comment>
<dbReference type="AlphaFoldDB" id="A0AAJ4W0C8"/>
<evidence type="ECO:0008006" key="4">
    <source>
        <dbReference type="Google" id="ProtNLM"/>
    </source>
</evidence>
<proteinExistence type="predicted"/>
<dbReference type="PROSITE" id="PS51257">
    <property type="entry name" value="PROKAR_LIPOPROTEIN"/>
    <property type="match status" value="1"/>
</dbReference>
<accession>A0AAJ4W0C8</accession>
<dbReference type="KEGG" id="mpw:MPR_0483"/>
<dbReference type="RefSeq" id="WP_041888817.1">
    <property type="nucleotide sequence ID" value="NZ_CP010817.1"/>
</dbReference>
<dbReference type="EMBL" id="FOFY01000001">
    <property type="protein sequence ID" value="SEP88615.1"/>
    <property type="molecule type" value="Genomic_DNA"/>
</dbReference>
<dbReference type="Proteomes" id="UP000183496">
    <property type="component" value="Unassembled WGS sequence"/>
</dbReference>
<evidence type="ECO:0000256" key="1">
    <source>
        <dbReference type="SAM" id="SignalP"/>
    </source>
</evidence>
<keyword evidence="1" id="KW-0732">Signal</keyword>
<organism evidence="2 3">
    <name type="scientific">Myroides profundi</name>
    <dbReference type="NCBI Taxonomy" id="480520"/>
    <lineage>
        <taxon>Bacteria</taxon>
        <taxon>Pseudomonadati</taxon>
        <taxon>Bacteroidota</taxon>
        <taxon>Flavobacteriia</taxon>
        <taxon>Flavobacteriales</taxon>
        <taxon>Flavobacteriaceae</taxon>
        <taxon>Myroides</taxon>
    </lineage>
</organism>
<keyword evidence="3" id="KW-1185">Reference proteome</keyword>
<name>A0AAJ4W0C8_MYRPR</name>
<feature type="chain" id="PRO_5042553354" description="Lipoprotein" evidence="1">
    <location>
        <begin position="24"/>
        <end position="458"/>
    </location>
</feature>
<protein>
    <recommendedName>
        <fullName evidence="4">Lipoprotein</fullName>
    </recommendedName>
</protein>